<organism evidence="2 4">
    <name type="scientific">Lacisediminihabitans changchengi</name>
    <dbReference type="NCBI Taxonomy" id="2787634"/>
    <lineage>
        <taxon>Bacteria</taxon>
        <taxon>Bacillati</taxon>
        <taxon>Actinomycetota</taxon>
        <taxon>Actinomycetes</taxon>
        <taxon>Micrococcales</taxon>
        <taxon>Microbacteriaceae</taxon>
        <taxon>Lacisediminihabitans</taxon>
    </lineage>
</organism>
<feature type="region of interest" description="Disordered" evidence="1">
    <location>
        <begin position="1"/>
        <end position="68"/>
    </location>
</feature>
<feature type="compositionally biased region" description="Pro residues" evidence="1">
    <location>
        <begin position="1"/>
        <end position="10"/>
    </location>
</feature>
<dbReference type="EMBL" id="JAEPES010000001">
    <property type="protein sequence ID" value="MBK4346939.1"/>
    <property type="molecule type" value="Genomic_DNA"/>
</dbReference>
<dbReference type="Proteomes" id="UP000636458">
    <property type="component" value="Unassembled WGS sequence"/>
</dbReference>
<evidence type="ECO:0000256" key="1">
    <source>
        <dbReference type="SAM" id="MobiDB-lite"/>
    </source>
</evidence>
<feature type="compositionally biased region" description="Low complexity" evidence="1">
    <location>
        <begin position="42"/>
        <end position="51"/>
    </location>
</feature>
<dbReference type="RefSeq" id="WP_200555221.1">
    <property type="nucleotide sequence ID" value="NZ_JAEPES010000001.1"/>
</dbReference>
<reference evidence="2" key="1">
    <citation type="submission" date="2021-01" db="EMBL/GenBank/DDBJ databases">
        <title>Lacisediminihabitans sp. nov. strain G11-30, isolated from Antarctic Soil.</title>
        <authorList>
            <person name="Li J."/>
        </authorList>
    </citation>
    <scope>NUCLEOTIDE SEQUENCE</scope>
    <source>
        <strain evidence="2">G11-30</strain>
    </source>
</reference>
<feature type="compositionally biased region" description="Acidic residues" evidence="1">
    <location>
        <begin position="30"/>
        <end position="41"/>
    </location>
</feature>
<dbReference type="AlphaFoldDB" id="A0A934W385"/>
<comment type="caution">
    <text evidence="2">The sequence shown here is derived from an EMBL/GenBank/DDBJ whole genome shotgun (WGS) entry which is preliminary data.</text>
</comment>
<evidence type="ECO:0000313" key="3">
    <source>
        <dbReference type="EMBL" id="MBK4347938.1"/>
    </source>
</evidence>
<name>A0A934W385_9MICO</name>
<feature type="compositionally biased region" description="Polar residues" evidence="1">
    <location>
        <begin position="55"/>
        <end position="68"/>
    </location>
</feature>
<proteinExistence type="predicted"/>
<evidence type="ECO:0000313" key="2">
    <source>
        <dbReference type="EMBL" id="MBK4346939.1"/>
    </source>
</evidence>
<dbReference type="EMBL" id="JAEPES010000003">
    <property type="protein sequence ID" value="MBK4347938.1"/>
    <property type="molecule type" value="Genomic_DNA"/>
</dbReference>
<keyword evidence="4" id="KW-1185">Reference proteome</keyword>
<gene>
    <name evidence="2" type="ORF">IV501_04775</name>
    <name evidence="3" type="ORF">IV501_09850</name>
</gene>
<sequence length="68" mass="6734">MSDINPPLPDQGPTDGSHGEETGEPMSIDDSLDNLPEDADETAPAPAVAADGSLSPGSTADGSPTSLD</sequence>
<evidence type="ECO:0000313" key="4">
    <source>
        <dbReference type="Proteomes" id="UP000636458"/>
    </source>
</evidence>
<protein>
    <submittedName>
        <fullName evidence="2">Uncharacterized protein</fullName>
    </submittedName>
</protein>
<accession>A0A934W385</accession>